<sequence length="230" mass="25596">MATNPIIKLYTAKLSPPGRAVELTAKLLGLSLDIVPINLLAGDHRTDEFLRLNPQHTIPVIDDGGVIVRDSHAIIIYLVQKYGKDGQTLYPEDPIARAKVNAGLHFDSGVLFSRLRFYFEPILYEGSAEVLQDKIDYMKKGYELLNDALVEDYIAGSSLTLADVSCIATIATMEEFFPMDRSRYPALVAWIERLSRTLPDYDQLNQEGAVEFAEICESMRLKNGASVAAK</sequence>
<dbReference type="FunFam" id="3.40.30.10:FF:000208">
    <property type="entry name" value="glutathione S-transferase 1"/>
    <property type="match status" value="1"/>
</dbReference>
<dbReference type="VEuPathDB" id="VectorBase:AARA21_014352"/>
<dbReference type="PROSITE" id="PS50405">
    <property type="entry name" value="GST_CTER"/>
    <property type="match status" value="1"/>
</dbReference>
<dbReference type="EnsemblMetazoa" id="AARA015649-RA">
    <property type="protein sequence ID" value="AARA015649-PA"/>
    <property type="gene ID" value="AARA015649"/>
</dbReference>
<dbReference type="RefSeq" id="XP_040163354.1">
    <property type="nucleotide sequence ID" value="XM_040307420.1"/>
</dbReference>
<evidence type="ECO:0000256" key="1">
    <source>
        <dbReference type="ARBA" id="ARBA00009899"/>
    </source>
</evidence>
<accession>A0A182II62</accession>
<dbReference type="GO" id="GO:0004364">
    <property type="term" value="F:glutathione transferase activity"/>
    <property type="evidence" value="ECO:0007669"/>
    <property type="project" value="UniProtKB-EC"/>
</dbReference>
<dbReference type="Gene3D" id="1.20.1050.10">
    <property type="match status" value="1"/>
</dbReference>
<organism evidence="7 8">
    <name type="scientific">Anopheles arabiensis</name>
    <name type="common">Mosquito</name>
    <dbReference type="NCBI Taxonomy" id="7173"/>
    <lineage>
        <taxon>Eukaryota</taxon>
        <taxon>Metazoa</taxon>
        <taxon>Ecdysozoa</taxon>
        <taxon>Arthropoda</taxon>
        <taxon>Hexapoda</taxon>
        <taxon>Insecta</taxon>
        <taxon>Pterygota</taxon>
        <taxon>Neoptera</taxon>
        <taxon>Endopterygota</taxon>
        <taxon>Diptera</taxon>
        <taxon>Nematocera</taxon>
        <taxon>Culicoidea</taxon>
        <taxon>Culicidae</taxon>
        <taxon>Anophelinae</taxon>
        <taxon>Anopheles</taxon>
    </lineage>
</organism>
<dbReference type="PANTHER" id="PTHR43969:SF3">
    <property type="entry name" value="GLUTATHIONE S TRANSFERASE E11, ISOFORM A-RELATED"/>
    <property type="match status" value="1"/>
</dbReference>
<dbReference type="SFLD" id="SFLDG01153">
    <property type="entry name" value="Main.4:_Theta-like"/>
    <property type="match status" value="1"/>
</dbReference>
<dbReference type="InterPro" id="IPR036282">
    <property type="entry name" value="Glutathione-S-Trfase_C_sf"/>
</dbReference>
<dbReference type="InterPro" id="IPR040079">
    <property type="entry name" value="Glutathione_S-Trfase"/>
</dbReference>
<evidence type="ECO:0000256" key="6">
    <source>
        <dbReference type="ARBA" id="ARBA00047960"/>
    </source>
</evidence>
<evidence type="ECO:0000256" key="5">
    <source>
        <dbReference type="ARBA" id="ARBA00041523"/>
    </source>
</evidence>
<dbReference type="Proteomes" id="UP000075840">
    <property type="component" value="Unassembled WGS sequence"/>
</dbReference>
<evidence type="ECO:0000313" key="7">
    <source>
        <dbReference type="EnsemblMetazoa" id="AARA015649-PA"/>
    </source>
</evidence>
<dbReference type="FunFam" id="1.20.1050.10:FF:000007">
    <property type="entry name" value="Glutathione S-transferase 1-1"/>
    <property type="match status" value="1"/>
</dbReference>
<protein>
    <recommendedName>
        <fullName evidence="3">glutathione transferase</fullName>
        <ecNumber evidence="3">2.5.1.18</ecNumber>
    </recommendedName>
    <alternativeName>
        <fullName evidence="5">GST class-theta</fullName>
    </alternativeName>
</protein>
<dbReference type="AlphaFoldDB" id="A0A182II62"/>
<dbReference type="EC" id="2.5.1.18" evidence="3"/>
<dbReference type="Gene3D" id="3.40.30.10">
    <property type="entry name" value="Glutaredoxin"/>
    <property type="match status" value="1"/>
</dbReference>
<keyword evidence="4" id="KW-0808">Transferase</keyword>
<evidence type="ECO:0000256" key="2">
    <source>
        <dbReference type="ARBA" id="ARBA00011738"/>
    </source>
</evidence>
<dbReference type="SUPFAM" id="SSF47616">
    <property type="entry name" value="GST C-terminal domain-like"/>
    <property type="match status" value="1"/>
</dbReference>
<dbReference type="KEGG" id="aara:120900432"/>
<name>A0A182II62_ANOAR</name>
<keyword evidence="8" id="KW-1185">Reference proteome</keyword>
<dbReference type="VEuPathDB" id="VectorBase:AARA015649"/>
<dbReference type="PROSITE" id="PS50404">
    <property type="entry name" value="GST_NTER"/>
    <property type="match status" value="1"/>
</dbReference>
<dbReference type="InterPro" id="IPR036249">
    <property type="entry name" value="Thioredoxin-like_sf"/>
</dbReference>
<dbReference type="CDD" id="cd03045">
    <property type="entry name" value="GST_N_Delta_Epsilon"/>
    <property type="match status" value="1"/>
</dbReference>
<dbReference type="InterPro" id="IPR010987">
    <property type="entry name" value="Glutathione-S-Trfase_C-like"/>
</dbReference>
<dbReference type="SUPFAM" id="SSF52833">
    <property type="entry name" value="Thioredoxin-like"/>
    <property type="match status" value="1"/>
</dbReference>
<evidence type="ECO:0000256" key="3">
    <source>
        <dbReference type="ARBA" id="ARBA00012452"/>
    </source>
</evidence>
<dbReference type="GeneID" id="120900432"/>
<dbReference type="GO" id="GO:0006749">
    <property type="term" value="P:glutathione metabolic process"/>
    <property type="evidence" value="ECO:0007669"/>
    <property type="project" value="TreeGrafter"/>
</dbReference>
<reference evidence="7" key="1">
    <citation type="submission" date="2022-08" db="UniProtKB">
        <authorList>
            <consortium name="EnsemblMetazoa"/>
        </authorList>
    </citation>
    <scope>IDENTIFICATION</scope>
    <source>
        <strain evidence="7">Dongola</strain>
    </source>
</reference>
<dbReference type="PANTHER" id="PTHR43969">
    <property type="entry name" value="GLUTATHIONE S TRANSFERASE D10, ISOFORM A-RELATED"/>
    <property type="match status" value="1"/>
</dbReference>
<dbReference type="CDD" id="cd03177">
    <property type="entry name" value="GST_C_Delta_Epsilon"/>
    <property type="match status" value="1"/>
</dbReference>
<evidence type="ECO:0000256" key="4">
    <source>
        <dbReference type="ARBA" id="ARBA00022679"/>
    </source>
</evidence>
<dbReference type="Pfam" id="PF13417">
    <property type="entry name" value="GST_N_3"/>
    <property type="match status" value="1"/>
</dbReference>
<comment type="subunit">
    <text evidence="2">Homodimer.</text>
</comment>
<dbReference type="Pfam" id="PF13410">
    <property type="entry name" value="GST_C_2"/>
    <property type="match status" value="1"/>
</dbReference>
<proteinExistence type="inferred from homology"/>
<comment type="similarity">
    <text evidence="1">Belongs to the GST superfamily. Theta family.</text>
</comment>
<dbReference type="SFLD" id="SFLDS00019">
    <property type="entry name" value="Glutathione_Transferase_(cytos"/>
    <property type="match status" value="1"/>
</dbReference>
<dbReference type="InterPro" id="IPR004045">
    <property type="entry name" value="Glutathione_S-Trfase_N"/>
</dbReference>
<comment type="catalytic activity">
    <reaction evidence="6">
        <text>RX + glutathione = an S-substituted glutathione + a halide anion + H(+)</text>
        <dbReference type="Rhea" id="RHEA:16437"/>
        <dbReference type="ChEBI" id="CHEBI:15378"/>
        <dbReference type="ChEBI" id="CHEBI:16042"/>
        <dbReference type="ChEBI" id="CHEBI:17792"/>
        <dbReference type="ChEBI" id="CHEBI:57925"/>
        <dbReference type="ChEBI" id="CHEBI:90779"/>
        <dbReference type="EC" id="2.5.1.18"/>
    </reaction>
</comment>
<evidence type="ECO:0000313" key="8">
    <source>
        <dbReference type="Proteomes" id="UP000075840"/>
    </source>
</evidence>
<dbReference type="SFLD" id="SFLDG00358">
    <property type="entry name" value="Main_(cytGST)"/>
    <property type="match status" value="1"/>
</dbReference>
<dbReference type="EMBL" id="APCN01003837">
    <property type="status" value="NOT_ANNOTATED_CDS"/>
    <property type="molecule type" value="Genomic_DNA"/>
</dbReference>